<evidence type="ECO:0000313" key="4">
    <source>
        <dbReference type="Proteomes" id="UP000030762"/>
    </source>
</evidence>
<reference evidence="3 4" key="1">
    <citation type="submission" date="2012-04" db="EMBL/GenBank/DDBJ databases">
        <title>The Genome Sequence of Saprolegnia declina VS20.</title>
        <authorList>
            <consortium name="The Broad Institute Genome Sequencing Platform"/>
            <person name="Russ C."/>
            <person name="Nusbaum C."/>
            <person name="Tyler B."/>
            <person name="van West P."/>
            <person name="Dieguez-Uribeondo J."/>
            <person name="de Bruijn I."/>
            <person name="Tripathy S."/>
            <person name="Jiang R."/>
            <person name="Young S.K."/>
            <person name="Zeng Q."/>
            <person name="Gargeya S."/>
            <person name="Fitzgerald M."/>
            <person name="Haas B."/>
            <person name="Abouelleil A."/>
            <person name="Alvarado L."/>
            <person name="Arachchi H.M."/>
            <person name="Berlin A."/>
            <person name="Chapman S.B."/>
            <person name="Goldberg J."/>
            <person name="Griggs A."/>
            <person name="Gujja S."/>
            <person name="Hansen M."/>
            <person name="Howarth C."/>
            <person name="Imamovic A."/>
            <person name="Larimer J."/>
            <person name="McCowen C."/>
            <person name="Montmayeur A."/>
            <person name="Murphy C."/>
            <person name="Neiman D."/>
            <person name="Pearson M."/>
            <person name="Priest M."/>
            <person name="Roberts A."/>
            <person name="Saif S."/>
            <person name="Shea T."/>
            <person name="Sisk P."/>
            <person name="Sykes S."/>
            <person name="Wortman J."/>
            <person name="Nusbaum C."/>
            <person name="Birren B."/>
        </authorList>
    </citation>
    <scope>NUCLEOTIDE SEQUENCE [LARGE SCALE GENOMIC DNA]</scope>
    <source>
        <strain evidence="3 4">VS20</strain>
    </source>
</reference>
<accession>T0QVY5</accession>
<evidence type="ECO:0000256" key="1">
    <source>
        <dbReference type="SAM" id="MobiDB-lite"/>
    </source>
</evidence>
<gene>
    <name evidence="3" type="ORF">SDRG_04632</name>
</gene>
<evidence type="ECO:0000313" key="3">
    <source>
        <dbReference type="EMBL" id="EQC38205.1"/>
    </source>
</evidence>
<feature type="region of interest" description="Disordered" evidence="1">
    <location>
        <begin position="91"/>
        <end position="129"/>
    </location>
</feature>
<evidence type="ECO:0000259" key="2">
    <source>
        <dbReference type="Pfam" id="PF05347"/>
    </source>
</evidence>
<sequence>MAAKKPFLSLGYFVNRSQVLKQYRLYLREIAPLAPPARNDLRKTIRAKFEEPIDVTDERLVKQAIAYGNSQLQHVRELVNSVGPVKPHVDASAKATWVDTPSANSSDDDDGAMEDVRGRVGTKWPWQRS</sequence>
<dbReference type="Proteomes" id="UP000030762">
    <property type="component" value="Unassembled WGS sequence"/>
</dbReference>
<dbReference type="EMBL" id="JH767142">
    <property type="protein sequence ID" value="EQC38205.1"/>
    <property type="molecule type" value="Genomic_DNA"/>
</dbReference>
<dbReference type="InParanoid" id="T0QVY5"/>
<dbReference type="Pfam" id="PF05347">
    <property type="entry name" value="Complex1_LYR"/>
    <property type="match status" value="1"/>
</dbReference>
<organism evidence="3 4">
    <name type="scientific">Saprolegnia diclina (strain VS20)</name>
    <dbReference type="NCBI Taxonomy" id="1156394"/>
    <lineage>
        <taxon>Eukaryota</taxon>
        <taxon>Sar</taxon>
        <taxon>Stramenopiles</taxon>
        <taxon>Oomycota</taxon>
        <taxon>Saprolegniomycetes</taxon>
        <taxon>Saprolegniales</taxon>
        <taxon>Saprolegniaceae</taxon>
        <taxon>Saprolegnia</taxon>
    </lineage>
</organism>
<dbReference type="AlphaFoldDB" id="T0QVY5"/>
<dbReference type="OMA" id="FRRCELF"/>
<keyword evidence="4" id="KW-1185">Reference proteome</keyword>
<dbReference type="RefSeq" id="XP_008608532.1">
    <property type="nucleotide sequence ID" value="XM_008610310.1"/>
</dbReference>
<dbReference type="GeneID" id="19945359"/>
<dbReference type="OrthoDB" id="74240at2759"/>
<protein>
    <recommendedName>
        <fullName evidence="2">Complex 1 LYR protein domain-containing protein</fullName>
    </recommendedName>
</protein>
<dbReference type="eggNOG" id="ENOG502SFM3">
    <property type="taxonomic scope" value="Eukaryota"/>
</dbReference>
<name>T0QVY5_SAPDV</name>
<feature type="domain" description="Complex 1 LYR protein" evidence="2">
    <location>
        <begin position="18"/>
        <end position="73"/>
    </location>
</feature>
<dbReference type="InterPro" id="IPR008011">
    <property type="entry name" value="Complex1_LYR_dom"/>
</dbReference>
<dbReference type="VEuPathDB" id="FungiDB:SDRG_04632"/>
<proteinExistence type="predicted"/>